<feature type="non-terminal residue" evidence="1">
    <location>
        <position position="526"/>
    </location>
</feature>
<accession>D8Q1B1</accession>
<dbReference type="KEGG" id="scm:SCHCO_02572820"/>
<sequence length="526" mass="59861">MTPDIPCSISILADLRAMERGRACIEAELDDLVVQLARVMERRSDVERQQAISTAMLSPVRRLPVEILSKIFELSIPHDWEQKFLGLRGPASAEVCKVWRTVAIGMPQLWNNIGIDYRTDSKHLRSAFDLRMARCGQGPLRLHLAFHRHWGRSHSVPEVWATLCSQSHRWSALTVENFSPRTAKGLHWTWPSHFPILSSLELVGEDPDSPSLHVFSDAPITSLKMCFSYSPRRPPALHSTWKITNVDLHCEDIRSFLPLLLDCYLTLQHLDVETLSEIDGIPAFFGMEFPVLETLKLHYHACRFLTYLETPRLRRLDLYGHEGGIGDMKKPLSEVAEKIRTSGVAESLGWLTLTDIEDATQNIIQCLDLLPVLQSLDIENRASPDYGEHEVISEELLRALVRVPTDAASMNRLPRLRRLGLLWRMSEGIVCDRIDLVEALLRSRSTEDTYEGKNLARIEWLETDLPGDWSLSDLSRHIATTFMHFGILEIRRCCSYSNPPLKSTGRLLSVGISRCTISRNTQQHNP</sequence>
<dbReference type="EMBL" id="GL377305">
    <property type="protein sequence ID" value="EFI98473.1"/>
    <property type="molecule type" value="Genomic_DNA"/>
</dbReference>
<dbReference type="InParanoid" id="D8Q1B1"/>
<keyword evidence="2" id="KW-1185">Reference proteome</keyword>
<evidence type="ECO:0000313" key="1">
    <source>
        <dbReference type="EMBL" id="EFI98473.1"/>
    </source>
</evidence>
<reference evidence="1 2" key="1">
    <citation type="journal article" date="2010" name="Nat. Biotechnol.">
        <title>Genome sequence of the model mushroom Schizophyllum commune.</title>
        <authorList>
            <person name="Ohm R.A."/>
            <person name="de Jong J.F."/>
            <person name="Lugones L.G."/>
            <person name="Aerts A."/>
            <person name="Kothe E."/>
            <person name="Stajich J.E."/>
            <person name="de Vries R.P."/>
            <person name="Record E."/>
            <person name="Levasseur A."/>
            <person name="Baker S.E."/>
            <person name="Bartholomew K.A."/>
            <person name="Coutinho P.M."/>
            <person name="Erdmann S."/>
            <person name="Fowler T.J."/>
            <person name="Gathman A.C."/>
            <person name="Lombard V."/>
            <person name="Henrissat B."/>
            <person name="Knabe N."/>
            <person name="Kuees U."/>
            <person name="Lilly W.W."/>
            <person name="Lindquist E."/>
            <person name="Lucas S."/>
            <person name="Magnuson J.K."/>
            <person name="Piumi F."/>
            <person name="Raudaskoski M."/>
            <person name="Salamov A."/>
            <person name="Schmutz J."/>
            <person name="Schwarze F.W.M.R."/>
            <person name="vanKuyk P.A."/>
            <person name="Horton J.S."/>
            <person name="Grigoriev I.V."/>
            <person name="Woesten H.A.B."/>
        </authorList>
    </citation>
    <scope>NUCLEOTIDE SEQUENCE [LARGE SCALE GENOMIC DNA]</scope>
    <source>
        <strain evidence="2">H4-8 / FGSC 9210</strain>
    </source>
</reference>
<organism evidence="2">
    <name type="scientific">Schizophyllum commune (strain H4-8 / FGSC 9210)</name>
    <name type="common">Split gill fungus</name>
    <dbReference type="NCBI Taxonomy" id="578458"/>
    <lineage>
        <taxon>Eukaryota</taxon>
        <taxon>Fungi</taxon>
        <taxon>Dikarya</taxon>
        <taxon>Basidiomycota</taxon>
        <taxon>Agaricomycotina</taxon>
        <taxon>Agaricomycetes</taxon>
        <taxon>Agaricomycetidae</taxon>
        <taxon>Agaricales</taxon>
        <taxon>Schizophyllaceae</taxon>
        <taxon>Schizophyllum</taxon>
    </lineage>
</organism>
<proteinExistence type="predicted"/>
<dbReference type="HOGENOM" id="CLU_018544_13_0_1"/>
<dbReference type="RefSeq" id="XP_003033376.1">
    <property type="nucleotide sequence ID" value="XM_003033330.1"/>
</dbReference>
<dbReference type="OrthoDB" id="3253362at2759"/>
<dbReference type="SUPFAM" id="SSF52047">
    <property type="entry name" value="RNI-like"/>
    <property type="match status" value="1"/>
</dbReference>
<name>D8Q1B1_SCHCM</name>
<dbReference type="Proteomes" id="UP000007431">
    <property type="component" value="Unassembled WGS sequence"/>
</dbReference>
<gene>
    <name evidence="1" type="ORF">SCHCODRAFT_108191</name>
</gene>
<dbReference type="VEuPathDB" id="FungiDB:SCHCODRAFT_02572820"/>
<dbReference type="OMA" id="AWFENIT"/>
<protein>
    <submittedName>
        <fullName evidence="1">Uncharacterized protein</fullName>
    </submittedName>
</protein>
<evidence type="ECO:0000313" key="2">
    <source>
        <dbReference type="Proteomes" id="UP000007431"/>
    </source>
</evidence>
<dbReference type="GeneID" id="9595914"/>
<dbReference type="AlphaFoldDB" id="D8Q1B1"/>